<reference evidence="3" key="1">
    <citation type="submission" date="2018-11" db="EMBL/GenBank/DDBJ databases">
        <title>Phylogenetic, genomic, and biogeographic characterization of a novel and ubiquitous marine invertebrate-associated Rickettsiales parasite, Candidatus Marinoinvertebrata rohwerii, gen. nov., sp. nov.</title>
        <authorList>
            <person name="Klinges J.G."/>
            <person name="Rosales S.M."/>
            <person name="Mcminds R."/>
            <person name="Shaver E.C."/>
            <person name="Shantz A."/>
            <person name="Peters E.C."/>
            <person name="Burkepile D.E."/>
            <person name="Silliman B.R."/>
            <person name="Vega Thurber R.L."/>
        </authorList>
    </citation>
    <scope>NUCLEOTIDE SEQUENCE [LARGE SCALE GENOMIC DNA]</scope>
    <source>
        <strain evidence="3">a_cerv_44</strain>
    </source>
</reference>
<proteinExistence type="predicted"/>
<name>A0A3R9ZKT3_9RICK</name>
<keyword evidence="3" id="KW-1185">Reference proteome</keyword>
<organism evidence="2 3">
    <name type="scientific">Candidatus Aquarickettsia rohweri</name>
    <dbReference type="NCBI Taxonomy" id="2602574"/>
    <lineage>
        <taxon>Bacteria</taxon>
        <taxon>Pseudomonadati</taxon>
        <taxon>Pseudomonadota</taxon>
        <taxon>Alphaproteobacteria</taxon>
        <taxon>Rickettsiales</taxon>
        <taxon>Candidatus Midichloriaceae</taxon>
        <taxon>Candidatus Aquarickettsia</taxon>
    </lineage>
</organism>
<dbReference type="AlphaFoldDB" id="A0A3R9ZKT3"/>
<evidence type="ECO:0000259" key="1">
    <source>
        <dbReference type="Pfam" id="PF00117"/>
    </source>
</evidence>
<keyword evidence="2" id="KW-0808">Transferase</keyword>
<dbReference type="Pfam" id="PF00117">
    <property type="entry name" value="GATase"/>
    <property type="match status" value="1"/>
</dbReference>
<dbReference type="Gene3D" id="3.40.50.880">
    <property type="match status" value="1"/>
</dbReference>
<evidence type="ECO:0000313" key="3">
    <source>
        <dbReference type="Proteomes" id="UP000279470"/>
    </source>
</evidence>
<dbReference type="InterPro" id="IPR017926">
    <property type="entry name" value="GATASE"/>
</dbReference>
<dbReference type="InterPro" id="IPR029062">
    <property type="entry name" value="Class_I_gatase-like"/>
</dbReference>
<accession>A0A3R9ZKT3</accession>
<dbReference type="CDD" id="cd01741">
    <property type="entry name" value="GATase1_1"/>
    <property type="match status" value="1"/>
</dbReference>
<evidence type="ECO:0000313" key="2">
    <source>
        <dbReference type="EMBL" id="RST71090.1"/>
    </source>
</evidence>
<dbReference type="InterPro" id="IPR044992">
    <property type="entry name" value="ChyE-like"/>
</dbReference>
<dbReference type="PROSITE" id="PS51273">
    <property type="entry name" value="GATASE_TYPE_1"/>
    <property type="match status" value="1"/>
</dbReference>
<dbReference type="GO" id="GO:0005829">
    <property type="term" value="C:cytosol"/>
    <property type="evidence" value="ECO:0007669"/>
    <property type="project" value="TreeGrafter"/>
</dbReference>
<gene>
    <name evidence="2" type="ORF">EIC27_01110</name>
</gene>
<dbReference type="Proteomes" id="UP000279470">
    <property type="component" value="Unassembled WGS sequence"/>
</dbReference>
<dbReference type="PANTHER" id="PTHR42695:SF5">
    <property type="entry name" value="GLUTAMINE AMIDOTRANSFERASE YLR126C-RELATED"/>
    <property type="match status" value="1"/>
</dbReference>
<feature type="domain" description="Glutamine amidotransferase" evidence="1">
    <location>
        <begin position="26"/>
        <end position="189"/>
    </location>
</feature>
<dbReference type="GO" id="GO:0016740">
    <property type="term" value="F:transferase activity"/>
    <property type="evidence" value="ECO:0007669"/>
    <property type="project" value="UniProtKB-KW"/>
</dbReference>
<dbReference type="PANTHER" id="PTHR42695">
    <property type="entry name" value="GLUTAMINE AMIDOTRANSFERASE YLR126C-RELATED"/>
    <property type="match status" value="1"/>
</dbReference>
<dbReference type="RefSeq" id="WP_126044321.1">
    <property type="nucleotide sequence ID" value="NZ_RXFM01000009.1"/>
</dbReference>
<sequence>MLKIAILKADHIPESRWQYSGGDYPEMIKKFFVTTGKNINFLSFDVSNKQYPLEFSEIDCFIITGSRANLCDNKDWINELKVRILEYYKLRKKIIGICFGHQLLAELFGGKVEKSKQGLNIGIQTLVFDKELDWMTPFQSSLNLSHCHKYIVSKLPNNSKAIAKSPLHDIAAFTMDDNVLGIQAHPEMLKKHCIYLEDKIINKDKKQFEDKNISKHNKCNEIEEVDCQIVAKWLINFINS</sequence>
<protein>
    <submittedName>
        <fullName evidence="2">Type 1 glutamine amidotransferase</fullName>
    </submittedName>
</protein>
<keyword evidence="2" id="KW-0315">Glutamine amidotransferase</keyword>
<dbReference type="SUPFAM" id="SSF52317">
    <property type="entry name" value="Class I glutamine amidotransferase-like"/>
    <property type="match status" value="1"/>
</dbReference>
<comment type="caution">
    <text evidence="2">The sequence shown here is derived from an EMBL/GenBank/DDBJ whole genome shotgun (WGS) entry which is preliminary data.</text>
</comment>
<dbReference type="EMBL" id="RXFM01000009">
    <property type="protein sequence ID" value="RST71090.1"/>
    <property type="molecule type" value="Genomic_DNA"/>
</dbReference>
<dbReference type="OrthoDB" id="9804328at2"/>